<dbReference type="AlphaFoldDB" id="A0A2H1V5P5"/>
<gene>
    <name evidence="3" type="ORF">SFRICE_008723</name>
</gene>
<evidence type="ECO:0000313" key="3">
    <source>
        <dbReference type="EMBL" id="SOQ36119.1"/>
    </source>
</evidence>
<keyword evidence="2" id="KW-0472">Membrane</keyword>
<evidence type="ECO:0000256" key="2">
    <source>
        <dbReference type="SAM" id="Phobius"/>
    </source>
</evidence>
<name>A0A2H1V5P5_SPOFR</name>
<dbReference type="EMBL" id="ODYU01000798">
    <property type="protein sequence ID" value="SOQ36119.1"/>
    <property type="molecule type" value="Genomic_DNA"/>
</dbReference>
<accession>A0A2H1V5P5</accession>
<feature type="region of interest" description="Disordered" evidence="1">
    <location>
        <begin position="72"/>
        <end position="119"/>
    </location>
</feature>
<feature type="compositionally biased region" description="Gly residues" evidence="1">
    <location>
        <begin position="98"/>
        <end position="119"/>
    </location>
</feature>
<keyword evidence="2" id="KW-1133">Transmembrane helix</keyword>
<feature type="compositionally biased region" description="Basic residues" evidence="1">
    <location>
        <begin position="86"/>
        <end position="97"/>
    </location>
</feature>
<reference evidence="3" key="1">
    <citation type="submission" date="2016-07" db="EMBL/GenBank/DDBJ databases">
        <authorList>
            <person name="Bretaudeau A."/>
        </authorList>
    </citation>
    <scope>NUCLEOTIDE SEQUENCE</scope>
    <source>
        <strain evidence="3">Rice</strain>
        <tissue evidence="3">Whole body</tissue>
    </source>
</reference>
<feature type="transmembrane region" description="Helical" evidence="2">
    <location>
        <begin position="21"/>
        <end position="47"/>
    </location>
</feature>
<proteinExistence type="predicted"/>
<keyword evidence="2" id="KW-0812">Transmembrane</keyword>
<organism evidence="3">
    <name type="scientific">Spodoptera frugiperda</name>
    <name type="common">Fall armyworm</name>
    <dbReference type="NCBI Taxonomy" id="7108"/>
    <lineage>
        <taxon>Eukaryota</taxon>
        <taxon>Metazoa</taxon>
        <taxon>Ecdysozoa</taxon>
        <taxon>Arthropoda</taxon>
        <taxon>Hexapoda</taxon>
        <taxon>Insecta</taxon>
        <taxon>Pterygota</taxon>
        <taxon>Neoptera</taxon>
        <taxon>Endopterygota</taxon>
        <taxon>Lepidoptera</taxon>
        <taxon>Glossata</taxon>
        <taxon>Ditrysia</taxon>
        <taxon>Noctuoidea</taxon>
        <taxon>Noctuidae</taxon>
        <taxon>Amphipyrinae</taxon>
        <taxon>Spodoptera</taxon>
    </lineage>
</organism>
<dbReference type="OrthoDB" id="7450070at2759"/>
<sequence>MHCTMDGFPIIDHHITSHRELHIFLVQLNFTFFALLVCAILAMVGAAPEPNAPEPIPIAAADSMPVDDMLEGAESRNYGYHNGGNHGHHDHHDHRPHGGGGGGHGGHYGHGNYGHGHRH</sequence>
<protein>
    <submittedName>
        <fullName evidence="3">SFRICE_008723</fullName>
    </submittedName>
</protein>
<evidence type="ECO:0000256" key="1">
    <source>
        <dbReference type="SAM" id="MobiDB-lite"/>
    </source>
</evidence>